<keyword evidence="3 5" id="KW-0175">Coiled coil</keyword>
<dbReference type="PANTHER" id="PTHR30563:SF0">
    <property type="entry name" value="DNA RECOMBINATION PROTEIN RMUC"/>
    <property type="match status" value="1"/>
</dbReference>
<evidence type="ECO:0000313" key="7">
    <source>
        <dbReference type="EMBL" id="KAF1688627.1"/>
    </source>
</evidence>
<evidence type="ECO:0000256" key="3">
    <source>
        <dbReference type="ARBA" id="ARBA00023054"/>
    </source>
</evidence>
<comment type="similarity">
    <text evidence="2">Belongs to the RmuC family.</text>
</comment>
<evidence type="ECO:0000256" key="1">
    <source>
        <dbReference type="ARBA" id="ARBA00003416"/>
    </source>
</evidence>
<dbReference type="OrthoDB" id="9765111at2"/>
<organism evidence="7 8">
    <name type="scientific">Pseudoxanthomonas taiwanensis</name>
    <dbReference type="NCBI Taxonomy" id="176598"/>
    <lineage>
        <taxon>Bacteria</taxon>
        <taxon>Pseudomonadati</taxon>
        <taxon>Pseudomonadota</taxon>
        <taxon>Gammaproteobacteria</taxon>
        <taxon>Lysobacterales</taxon>
        <taxon>Lysobacteraceae</taxon>
        <taxon>Pseudoxanthomonas</taxon>
    </lineage>
</organism>
<dbReference type="AlphaFoldDB" id="A0A921NUW5"/>
<comment type="function">
    <text evidence="1">Involved in DNA recombination.</text>
</comment>
<dbReference type="EMBL" id="PDWK01000042">
    <property type="protein sequence ID" value="KAF1688627.1"/>
    <property type="molecule type" value="Genomic_DNA"/>
</dbReference>
<evidence type="ECO:0000313" key="8">
    <source>
        <dbReference type="Proteomes" id="UP000717981"/>
    </source>
</evidence>
<keyword evidence="6" id="KW-0812">Transmembrane</keyword>
<dbReference type="Proteomes" id="UP000717981">
    <property type="component" value="Unassembled WGS sequence"/>
</dbReference>
<gene>
    <name evidence="7" type="ORF">CR938_09190</name>
</gene>
<keyword evidence="6" id="KW-1133">Transmembrane helix</keyword>
<accession>A0A921NUW5</accession>
<feature type="transmembrane region" description="Helical" evidence="6">
    <location>
        <begin position="6"/>
        <end position="26"/>
    </location>
</feature>
<dbReference type="PANTHER" id="PTHR30563">
    <property type="entry name" value="DNA RECOMBINATION PROTEIN RMUC"/>
    <property type="match status" value="1"/>
</dbReference>
<dbReference type="InterPro" id="IPR003798">
    <property type="entry name" value="DNA_recombination_RmuC"/>
</dbReference>
<dbReference type="Pfam" id="PF02646">
    <property type="entry name" value="RmuC"/>
    <property type="match status" value="1"/>
</dbReference>
<dbReference type="SUPFAM" id="SSF58113">
    <property type="entry name" value="Apolipoprotein A-I"/>
    <property type="match status" value="1"/>
</dbReference>
<dbReference type="RefSeq" id="WP_162124728.1">
    <property type="nucleotide sequence ID" value="NZ_PDWK01000042.1"/>
</dbReference>
<keyword evidence="8" id="KW-1185">Reference proteome</keyword>
<comment type="caution">
    <text evidence="7">The sequence shown here is derived from an EMBL/GenBank/DDBJ whole genome shotgun (WGS) entry which is preliminary data.</text>
</comment>
<evidence type="ECO:0000256" key="6">
    <source>
        <dbReference type="SAM" id="Phobius"/>
    </source>
</evidence>
<keyword evidence="4" id="KW-0233">DNA recombination</keyword>
<evidence type="ECO:0000256" key="2">
    <source>
        <dbReference type="ARBA" id="ARBA00009840"/>
    </source>
</evidence>
<dbReference type="GO" id="GO:0006310">
    <property type="term" value="P:DNA recombination"/>
    <property type="evidence" value="ECO:0007669"/>
    <property type="project" value="UniProtKB-KW"/>
</dbReference>
<protein>
    <submittedName>
        <fullName evidence="7">DNA recombination protein RmuC</fullName>
    </submittedName>
</protein>
<evidence type="ECO:0000256" key="5">
    <source>
        <dbReference type="SAM" id="Coils"/>
    </source>
</evidence>
<feature type="coiled-coil region" evidence="5">
    <location>
        <begin position="165"/>
        <end position="221"/>
    </location>
</feature>
<sequence length="521" mass="57949">MTDTALLYLMAGLLLAAFALLLALFLRRPEAALDRLRAQLEEALREELRDGRLELRQQLDGLGATQGQRIDGFARHLADLGTRTDARLDQLRDSLTEDARKGRAEGIEAQARLGELLSQRLGDMRAQLDQFGRQQDARIQAFGEQLAALRASLVEDARVARQEGLESQQRFAEGLNQRLQELTARNEQRMGEMRATLEQQLRALQEDNAAKLEKMRETVDEKLQSTLTSRLDSSFKLVSERLEQVQRGLGEMQQLATGVGDLKRVLTNVKTRGTWGEVQLDNLLEQILTADQYARAVRVRPDSAEVVDFAVRLPGRGRDDAPVWLPIDCKFPREDYERLLEAQEQGDAELVRSCGAQLEKAVRIQARSICEKYIVPPHTTDFAVMFLPTEGLYAEVIRRAGLTDALQREHRIVVAGPTTITALLNSLQMGFRTLAIEKRSSEVWQLLGAVKSEFGKFATVLEKATSQLGTVQNSIKAAGVRTRAIERKLRGVETLAHDQAQALLGDLGPEAAGSDEEAGAP</sequence>
<proteinExistence type="inferred from homology"/>
<name>A0A921NUW5_9GAMM</name>
<reference evidence="7" key="1">
    <citation type="submission" date="2017-10" db="EMBL/GenBank/DDBJ databases">
        <title>Whole genome sequencing of members of genus Pseudoxanthomonas.</title>
        <authorList>
            <person name="Kumar S."/>
            <person name="Bansal K."/>
            <person name="Kaur A."/>
            <person name="Patil P."/>
            <person name="Sharma S."/>
            <person name="Patil P.B."/>
        </authorList>
    </citation>
    <scope>NUCLEOTIDE SEQUENCE</scope>
    <source>
        <strain evidence="7">DSM 22914</strain>
    </source>
</reference>
<evidence type="ECO:0000256" key="4">
    <source>
        <dbReference type="ARBA" id="ARBA00023172"/>
    </source>
</evidence>
<keyword evidence="6" id="KW-0472">Membrane</keyword>